<dbReference type="Pfam" id="PF00010">
    <property type="entry name" value="HLH"/>
    <property type="match status" value="1"/>
</dbReference>
<feature type="coiled-coil region" evidence="5">
    <location>
        <begin position="188"/>
        <end position="215"/>
    </location>
</feature>
<evidence type="ECO:0000256" key="4">
    <source>
        <dbReference type="ARBA" id="ARBA00023242"/>
    </source>
</evidence>
<protein>
    <submittedName>
        <fullName evidence="7">Basic helix-loop-helix transcription factor</fullName>
    </submittedName>
</protein>
<dbReference type="AlphaFoldDB" id="A0AAV3PDB3"/>
<evidence type="ECO:0000256" key="5">
    <source>
        <dbReference type="SAM" id="Coils"/>
    </source>
</evidence>
<evidence type="ECO:0000256" key="1">
    <source>
        <dbReference type="ARBA" id="ARBA00004123"/>
    </source>
</evidence>
<dbReference type="Proteomes" id="UP001454036">
    <property type="component" value="Unassembled WGS sequence"/>
</dbReference>
<comment type="subcellular location">
    <subcellularLocation>
        <location evidence="1">Nucleus</location>
    </subcellularLocation>
</comment>
<evidence type="ECO:0000313" key="7">
    <source>
        <dbReference type="EMBL" id="GAA0149385.1"/>
    </source>
</evidence>
<dbReference type="Gene3D" id="4.10.280.10">
    <property type="entry name" value="Helix-loop-helix DNA-binding domain"/>
    <property type="match status" value="1"/>
</dbReference>
<feature type="domain" description="BHLH" evidence="6">
    <location>
        <begin position="149"/>
        <end position="198"/>
    </location>
</feature>
<evidence type="ECO:0000259" key="6">
    <source>
        <dbReference type="PROSITE" id="PS50888"/>
    </source>
</evidence>
<evidence type="ECO:0000256" key="3">
    <source>
        <dbReference type="ARBA" id="ARBA00023163"/>
    </source>
</evidence>
<accession>A0AAV3PDB3</accession>
<dbReference type="InterPro" id="IPR011598">
    <property type="entry name" value="bHLH_dom"/>
</dbReference>
<evidence type="ECO:0000313" key="8">
    <source>
        <dbReference type="Proteomes" id="UP001454036"/>
    </source>
</evidence>
<dbReference type="InterPro" id="IPR052610">
    <property type="entry name" value="bHLH_transcription_regulator"/>
</dbReference>
<dbReference type="EMBL" id="BAABME010001395">
    <property type="protein sequence ID" value="GAA0149385.1"/>
    <property type="molecule type" value="Genomic_DNA"/>
</dbReference>
<keyword evidence="2" id="KW-0805">Transcription regulation</keyword>
<gene>
    <name evidence="7" type="ORF">LIER_08573</name>
</gene>
<sequence length="315" mass="35551">MMPIISSKEDHGKFQLQEYNDRQLVNWMEDNLDDDFLDLGSFFPEVFPSSSSNNSTRKSVLETHGVQRLDSPTFCFSFPDGMETFNNSNLVSFKTSSSSSMLGLLERSSKNMYANGKHKAGFESLHDNNEVPVDNLGSNGVNIGTRSPIQAQDHVLTEQKRREKMRQLFITLSKIVPGLKKLDKATLIGDAIEHMKELKERVKILEEGITKKNNHIGSSSSSDALVVESSQNSSRLNLDIKARVTKNNVLIKICCKKQKSIVSKIEHHLELLHLRIVDIRIMPFGDSLVDISILAQMRDDFCLKPEDIVQQLMSL</sequence>
<proteinExistence type="predicted"/>
<dbReference type="PROSITE" id="PS50888">
    <property type="entry name" value="BHLH"/>
    <property type="match status" value="1"/>
</dbReference>
<dbReference type="PANTHER" id="PTHR45959">
    <property type="entry name" value="BHLH TRANSCRIPTION FACTOR"/>
    <property type="match status" value="1"/>
</dbReference>
<keyword evidence="4" id="KW-0539">Nucleus</keyword>
<dbReference type="SMART" id="SM00353">
    <property type="entry name" value="HLH"/>
    <property type="match status" value="1"/>
</dbReference>
<reference evidence="7 8" key="1">
    <citation type="submission" date="2024-01" db="EMBL/GenBank/DDBJ databases">
        <title>The complete chloroplast genome sequence of Lithospermum erythrorhizon: insights into the phylogenetic relationship among Boraginaceae species and the maternal lineages of purple gromwells.</title>
        <authorList>
            <person name="Okada T."/>
            <person name="Watanabe K."/>
        </authorList>
    </citation>
    <scope>NUCLEOTIDE SEQUENCE [LARGE SCALE GENOMIC DNA]</scope>
</reference>
<evidence type="ECO:0000256" key="2">
    <source>
        <dbReference type="ARBA" id="ARBA00023015"/>
    </source>
</evidence>
<comment type="caution">
    <text evidence="7">The sequence shown here is derived from an EMBL/GenBank/DDBJ whole genome shotgun (WGS) entry which is preliminary data.</text>
</comment>
<dbReference type="GO" id="GO:0046983">
    <property type="term" value="F:protein dimerization activity"/>
    <property type="evidence" value="ECO:0007669"/>
    <property type="project" value="InterPro"/>
</dbReference>
<organism evidence="7 8">
    <name type="scientific">Lithospermum erythrorhizon</name>
    <name type="common">Purple gromwell</name>
    <name type="synonym">Lithospermum officinale var. erythrorhizon</name>
    <dbReference type="NCBI Taxonomy" id="34254"/>
    <lineage>
        <taxon>Eukaryota</taxon>
        <taxon>Viridiplantae</taxon>
        <taxon>Streptophyta</taxon>
        <taxon>Embryophyta</taxon>
        <taxon>Tracheophyta</taxon>
        <taxon>Spermatophyta</taxon>
        <taxon>Magnoliopsida</taxon>
        <taxon>eudicotyledons</taxon>
        <taxon>Gunneridae</taxon>
        <taxon>Pentapetalae</taxon>
        <taxon>asterids</taxon>
        <taxon>lamiids</taxon>
        <taxon>Boraginales</taxon>
        <taxon>Boraginaceae</taxon>
        <taxon>Boraginoideae</taxon>
        <taxon>Lithospermeae</taxon>
        <taxon>Lithospermum</taxon>
    </lineage>
</organism>
<name>A0AAV3PDB3_LITER</name>
<dbReference type="GO" id="GO:0005634">
    <property type="term" value="C:nucleus"/>
    <property type="evidence" value="ECO:0007669"/>
    <property type="project" value="UniProtKB-SubCell"/>
</dbReference>
<dbReference type="PANTHER" id="PTHR45959:SF12">
    <property type="entry name" value="TRANSCRIPTION FACTOR BHLH18-LIKE"/>
    <property type="match status" value="1"/>
</dbReference>
<keyword evidence="3" id="KW-0804">Transcription</keyword>
<dbReference type="InterPro" id="IPR036638">
    <property type="entry name" value="HLH_DNA-bd_sf"/>
</dbReference>
<dbReference type="SUPFAM" id="SSF47459">
    <property type="entry name" value="HLH, helix-loop-helix DNA-binding domain"/>
    <property type="match status" value="1"/>
</dbReference>
<keyword evidence="8" id="KW-1185">Reference proteome</keyword>
<keyword evidence="5" id="KW-0175">Coiled coil</keyword>